<protein>
    <recommendedName>
        <fullName evidence="3">Tyr recombinase domain-containing protein</fullName>
    </recommendedName>
</protein>
<comment type="caution">
    <text evidence="4">The sequence shown here is derived from an EMBL/GenBank/DDBJ whole genome shotgun (WGS) entry which is preliminary data.</text>
</comment>
<accession>A0A0A0DBQ4</accession>
<dbReference type="GO" id="GO:0003677">
    <property type="term" value="F:DNA binding"/>
    <property type="evidence" value="ECO:0007669"/>
    <property type="project" value="UniProtKB-KW"/>
</dbReference>
<dbReference type="GO" id="GO:0015074">
    <property type="term" value="P:DNA integration"/>
    <property type="evidence" value="ECO:0007669"/>
    <property type="project" value="InterPro"/>
</dbReference>
<dbReference type="EMBL" id="JANX01000035">
    <property type="protein sequence ID" value="KGM35323.1"/>
    <property type="molecule type" value="Genomic_DNA"/>
</dbReference>
<dbReference type="OrthoDB" id="9784724at2"/>
<dbReference type="InterPro" id="IPR002104">
    <property type="entry name" value="Integrase_catalytic"/>
</dbReference>
<evidence type="ECO:0000256" key="1">
    <source>
        <dbReference type="ARBA" id="ARBA00023125"/>
    </source>
</evidence>
<organism evidence="4 5">
    <name type="scientific">Inquilinus limosus MP06</name>
    <dbReference type="NCBI Taxonomy" id="1398085"/>
    <lineage>
        <taxon>Bacteria</taxon>
        <taxon>Pseudomonadati</taxon>
        <taxon>Pseudomonadota</taxon>
        <taxon>Alphaproteobacteria</taxon>
        <taxon>Rhodospirillales</taxon>
        <taxon>Rhodospirillaceae</taxon>
        <taxon>Inquilinus</taxon>
    </lineage>
</organism>
<dbReference type="Pfam" id="PF00589">
    <property type="entry name" value="Phage_integrase"/>
    <property type="match status" value="1"/>
</dbReference>
<keyword evidence="2" id="KW-0233">DNA recombination</keyword>
<gene>
    <name evidence="4" type="ORF">P409_05270</name>
</gene>
<evidence type="ECO:0000313" key="4">
    <source>
        <dbReference type="EMBL" id="KGM35323.1"/>
    </source>
</evidence>
<dbReference type="PROSITE" id="PS51898">
    <property type="entry name" value="TYR_RECOMBINASE"/>
    <property type="match status" value="1"/>
</dbReference>
<evidence type="ECO:0000259" key="3">
    <source>
        <dbReference type="PROSITE" id="PS51898"/>
    </source>
</evidence>
<dbReference type="RefSeq" id="WP_034832636.1">
    <property type="nucleotide sequence ID" value="NZ_JANX01000035.1"/>
</dbReference>
<dbReference type="SUPFAM" id="SSF56349">
    <property type="entry name" value="DNA breaking-rejoining enzymes"/>
    <property type="match status" value="1"/>
</dbReference>
<dbReference type="Proteomes" id="UP000029995">
    <property type="component" value="Unassembled WGS sequence"/>
</dbReference>
<proteinExistence type="predicted"/>
<name>A0A0A0DBQ4_9PROT</name>
<dbReference type="InterPro" id="IPR046668">
    <property type="entry name" value="DUF6538"/>
</dbReference>
<feature type="domain" description="Tyr recombinase" evidence="3">
    <location>
        <begin position="301"/>
        <end position="494"/>
    </location>
</feature>
<dbReference type="InterPro" id="IPR011010">
    <property type="entry name" value="DNA_brk_join_enz"/>
</dbReference>
<dbReference type="AlphaFoldDB" id="A0A0A0DBQ4"/>
<evidence type="ECO:0000313" key="5">
    <source>
        <dbReference type="Proteomes" id="UP000029995"/>
    </source>
</evidence>
<dbReference type="Gene3D" id="1.10.150.130">
    <property type="match status" value="1"/>
</dbReference>
<keyword evidence="1" id="KW-0238">DNA-binding</keyword>
<dbReference type="InterPro" id="IPR010998">
    <property type="entry name" value="Integrase_recombinase_N"/>
</dbReference>
<dbReference type="Gene3D" id="1.10.443.10">
    <property type="entry name" value="Intergrase catalytic core"/>
    <property type="match status" value="1"/>
</dbReference>
<dbReference type="GO" id="GO:0006310">
    <property type="term" value="P:DNA recombination"/>
    <property type="evidence" value="ECO:0007669"/>
    <property type="project" value="UniProtKB-KW"/>
</dbReference>
<dbReference type="InterPro" id="IPR013762">
    <property type="entry name" value="Integrase-like_cat_sf"/>
</dbReference>
<sequence>MSDLRYLLKRGHSWYFRMAVPRDLRATLKRPTIVQAMNTRDLTRAKAERWAMVAAWTAQFQQLRVEAGTRPDGRDPREVYRQTLQWAREVFPESPDATGGPDDIDPSALGLELEAQPFLDRLDREEFDGIPANLSPQENARLAALTARMSELAGRRAETPPEYRMSFEEAAAGYIRDRKRDPAERPTEQTIGQAEAVYRLFGGFWKERPFGEVKGADAAEFLDIIGSFSPTWGRSPETKKRTFEELRRLFGGQERGLSNRTLNRYIGDLSAAWEWAEKRGGVKGKNPFDGLWKKTASSRQTGYLPFSVDQLNVIFKGTNELRRTPYRRAFWWVPRIALFSGMRVEEICALDRDEVSEEDGVPFFDITAAKTVAGIRRVPIHSALIGLGLLDDLPKAGPIFPELKPGGPDEKRSHYYVKRFSALTHRLGISQIDPATGKDRLAFHSFRKCVGTALERAQVAESDAVQALGHEKLSMSYSVYSLGLTLPQLRDRVVEKIVYPKLDLEGLRRERPDSGD</sequence>
<reference evidence="4 5" key="1">
    <citation type="submission" date="2014-01" db="EMBL/GenBank/DDBJ databases">
        <title>Genome sequence determination for a cystic fibrosis isolate, Inquilinus limosus.</title>
        <authorList>
            <person name="Pino M."/>
            <person name="Di Conza J."/>
            <person name="Gutkind G."/>
        </authorList>
    </citation>
    <scope>NUCLEOTIDE SEQUENCE [LARGE SCALE GENOMIC DNA]</scope>
    <source>
        <strain evidence="4 5">MP06</strain>
    </source>
</reference>
<evidence type="ECO:0000256" key="2">
    <source>
        <dbReference type="ARBA" id="ARBA00023172"/>
    </source>
</evidence>
<dbReference type="Pfam" id="PF20172">
    <property type="entry name" value="DUF6538"/>
    <property type="match status" value="1"/>
</dbReference>